<evidence type="ECO:0000313" key="2">
    <source>
        <dbReference type="EMBL" id="KIW00612.1"/>
    </source>
</evidence>
<sequence>MSAMLRRRAVSLSIRQIDKSATARLSLPNPRPSHVSPRLDELVKSRFLRCILYGVQDVSSTDCEDRTVLAKDQSSAETQPSARTVDAEELLASTSGSDSIPRGVKGHLDTLIDPSGILRPVVGGVQDSVDAQTTPLQPNEMPKPGQP</sequence>
<name>A0A0D1YIE1_9PEZI</name>
<organism evidence="2 3">
    <name type="scientific">Verruconis gallopava</name>
    <dbReference type="NCBI Taxonomy" id="253628"/>
    <lineage>
        <taxon>Eukaryota</taxon>
        <taxon>Fungi</taxon>
        <taxon>Dikarya</taxon>
        <taxon>Ascomycota</taxon>
        <taxon>Pezizomycotina</taxon>
        <taxon>Dothideomycetes</taxon>
        <taxon>Pleosporomycetidae</taxon>
        <taxon>Venturiales</taxon>
        <taxon>Sympoventuriaceae</taxon>
        <taxon>Verruconis</taxon>
    </lineage>
</organism>
<evidence type="ECO:0000313" key="3">
    <source>
        <dbReference type="Proteomes" id="UP000053259"/>
    </source>
</evidence>
<accession>A0A0D1YIE1</accession>
<dbReference type="InParanoid" id="A0A0D1YIE1"/>
<feature type="region of interest" description="Disordered" evidence="1">
    <location>
        <begin position="119"/>
        <end position="147"/>
    </location>
</feature>
<gene>
    <name evidence="2" type="ORF">PV09_07809</name>
</gene>
<dbReference type="Proteomes" id="UP000053259">
    <property type="component" value="Unassembled WGS sequence"/>
</dbReference>
<feature type="region of interest" description="Disordered" evidence="1">
    <location>
        <begin position="70"/>
        <end position="107"/>
    </location>
</feature>
<dbReference type="EMBL" id="KN847561">
    <property type="protein sequence ID" value="KIW00612.1"/>
    <property type="molecule type" value="Genomic_DNA"/>
</dbReference>
<dbReference type="HOGENOM" id="CLU_1769513_0_0_1"/>
<feature type="compositionally biased region" description="Polar residues" evidence="1">
    <location>
        <begin position="72"/>
        <end position="82"/>
    </location>
</feature>
<reference evidence="2 3" key="1">
    <citation type="submission" date="2015-01" db="EMBL/GenBank/DDBJ databases">
        <title>The Genome Sequence of Ochroconis gallopava CBS43764.</title>
        <authorList>
            <consortium name="The Broad Institute Genomics Platform"/>
            <person name="Cuomo C."/>
            <person name="de Hoog S."/>
            <person name="Gorbushina A."/>
            <person name="Stielow B."/>
            <person name="Teixiera M."/>
            <person name="Abouelleil A."/>
            <person name="Chapman S.B."/>
            <person name="Priest M."/>
            <person name="Young S.K."/>
            <person name="Wortman J."/>
            <person name="Nusbaum C."/>
            <person name="Birren B."/>
        </authorList>
    </citation>
    <scope>NUCLEOTIDE SEQUENCE [LARGE SCALE GENOMIC DNA]</scope>
    <source>
        <strain evidence="2 3">CBS 43764</strain>
    </source>
</reference>
<evidence type="ECO:0000256" key="1">
    <source>
        <dbReference type="SAM" id="MobiDB-lite"/>
    </source>
</evidence>
<dbReference type="AlphaFoldDB" id="A0A0D1YIE1"/>
<dbReference type="GeneID" id="27315782"/>
<protein>
    <submittedName>
        <fullName evidence="2">Uncharacterized protein</fullName>
    </submittedName>
</protein>
<dbReference type="VEuPathDB" id="FungiDB:PV09_07809"/>
<proteinExistence type="predicted"/>
<dbReference type="RefSeq" id="XP_016210481.1">
    <property type="nucleotide sequence ID" value="XM_016361621.1"/>
</dbReference>
<keyword evidence="3" id="KW-1185">Reference proteome</keyword>